<comment type="caution">
    <text evidence="8">The sequence shown here is derived from an EMBL/GenBank/DDBJ whole genome shotgun (WGS) entry which is preliminary data.</text>
</comment>
<dbReference type="GO" id="GO:0006508">
    <property type="term" value="P:proteolysis"/>
    <property type="evidence" value="ECO:0007669"/>
    <property type="project" value="UniProtKB-KW"/>
</dbReference>
<dbReference type="EMBL" id="JAALLT010000002">
    <property type="protein sequence ID" value="NGP76068.1"/>
    <property type="molecule type" value="Genomic_DNA"/>
</dbReference>
<dbReference type="GO" id="GO:0004252">
    <property type="term" value="F:serine-type endopeptidase activity"/>
    <property type="evidence" value="ECO:0007669"/>
    <property type="project" value="InterPro"/>
</dbReference>
<comment type="subcellular location">
    <subcellularLocation>
        <location evidence="1">Membrane</location>
        <topology evidence="1">Multi-pass membrane protein</topology>
    </subcellularLocation>
</comment>
<feature type="transmembrane region" description="Helical" evidence="5">
    <location>
        <begin position="130"/>
        <end position="151"/>
    </location>
</feature>
<dbReference type="Proteomes" id="UP000473278">
    <property type="component" value="Unassembled WGS sequence"/>
</dbReference>
<feature type="transmembrane region" description="Helical" evidence="5">
    <location>
        <begin position="40"/>
        <end position="58"/>
    </location>
</feature>
<evidence type="ECO:0000256" key="1">
    <source>
        <dbReference type="ARBA" id="ARBA00004141"/>
    </source>
</evidence>
<evidence type="ECO:0000256" key="4">
    <source>
        <dbReference type="ARBA" id="ARBA00023136"/>
    </source>
</evidence>
<evidence type="ECO:0000313" key="8">
    <source>
        <dbReference type="EMBL" id="NGP76068.1"/>
    </source>
</evidence>
<organism evidence="8 9">
    <name type="scientific">Halalkalibaculum roseum</name>
    <dbReference type="NCBI Taxonomy" id="2709311"/>
    <lineage>
        <taxon>Bacteria</taxon>
        <taxon>Pseudomonadati</taxon>
        <taxon>Balneolota</taxon>
        <taxon>Balneolia</taxon>
        <taxon>Balneolales</taxon>
        <taxon>Balneolaceae</taxon>
        <taxon>Halalkalibaculum</taxon>
    </lineage>
</organism>
<evidence type="ECO:0000256" key="5">
    <source>
        <dbReference type="SAM" id="Phobius"/>
    </source>
</evidence>
<sequence>MYNESFGSSIKRGFMGLPIAIRTIIGLNLIIYLVQVFGQLFGGSAFSNMLISAFAFYPELLTTVFQPWRLFTYMFLHAGAWHLVFNMLWLWWMGRAVEETLGPRSFTVIYLGSGIGGALLDVFFAQFLGINYVIGASGAVFGIMVAFAVLYPTMPIHLFLLPPIEARYVVAGLIALNILALGGDSNVAHIVHLGGAGIGYLLMKARQGGFNLGGVIQPIENIWLELKGAYKKKESAPKNKNMYSVSDVEIIEETEQTELDDILEKISEKGYDALTKEEKKKLFELSKKN</sequence>
<dbReference type="PANTHER" id="PTHR43066:SF11">
    <property type="entry name" value="PEPTIDASE S54 RHOMBOID DOMAIN-CONTAINING PROTEIN"/>
    <property type="match status" value="1"/>
</dbReference>
<feature type="domain" description="Peptidase S54 rhomboid" evidence="6">
    <location>
        <begin position="66"/>
        <end position="202"/>
    </location>
</feature>
<dbReference type="Pfam" id="PF01694">
    <property type="entry name" value="Rhomboid"/>
    <property type="match status" value="1"/>
</dbReference>
<keyword evidence="8" id="KW-0645">Protease</keyword>
<dbReference type="InterPro" id="IPR046483">
    <property type="entry name" value="DUF6576"/>
</dbReference>
<proteinExistence type="predicted"/>
<gene>
    <name evidence="8" type="ORF">G3570_05465</name>
</gene>
<feature type="transmembrane region" description="Helical" evidence="5">
    <location>
        <begin position="70"/>
        <end position="93"/>
    </location>
</feature>
<keyword evidence="3 5" id="KW-1133">Transmembrane helix</keyword>
<evidence type="ECO:0000259" key="7">
    <source>
        <dbReference type="Pfam" id="PF20216"/>
    </source>
</evidence>
<dbReference type="Gene3D" id="1.20.1540.10">
    <property type="entry name" value="Rhomboid-like"/>
    <property type="match status" value="1"/>
</dbReference>
<evidence type="ECO:0000256" key="2">
    <source>
        <dbReference type="ARBA" id="ARBA00022692"/>
    </source>
</evidence>
<keyword evidence="2 5" id="KW-0812">Transmembrane</keyword>
<dbReference type="PANTHER" id="PTHR43066">
    <property type="entry name" value="RHOMBOID-RELATED PROTEIN"/>
    <property type="match status" value="1"/>
</dbReference>
<evidence type="ECO:0000313" key="9">
    <source>
        <dbReference type="Proteomes" id="UP000473278"/>
    </source>
</evidence>
<dbReference type="RefSeq" id="WP_165140105.1">
    <property type="nucleotide sequence ID" value="NZ_JAALLT010000002.1"/>
</dbReference>
<evidence type="ECO:0000256" key="3">
    <source>
        <dbReference type="ARBA" id="ARBA00022989"/>
    </source>
</evidence>
<reference evidence="8 9" key="1">
    <citation type="submission" date="2020-02" db="EMBL/GenBank/DDBJ databases">
        <title>Balneolaceae bacterium YR4-1, complete genome.</title>
        <authorList>
            <person name="Li Y."/>
            <person name="Wu S."/>
        </authorList>
    </citation>
    <scope>NUCLEOTIDE SEQUENCE [LARGE SCALE GENOMIC DNA]</scope>
    <source>
        <strain evidence="8 9">YR4-1</strain>
    </source>
</reference>
<dbReference type="AlphaFoldDB" id="A0A6M1SVE5"/>
<feature type="transmembrane region" description="Helical" evidence="5">
    <location>
        <begin position="12"/>
        <end position="33"/>
    </location>
</feature>
<dbReference type="InterPro" id="IPR035952">
    <property type="entry name" value="Rhomboid-like_sf"/>
</dbReference>
<keyword evidence="4 5" id="KW-0472">Membrane</keyword>
<protein>
    <submittedName>
        <fullName evidence="8">Rhomboid family intramembrane serine protease</fullName>
    </submittedName>
</protein>
<keyword evidence="9" id="KW-1185">Reference proteome</keyword>
<dbReference type="InterPro" id="IPR022764">
    <property type="entry name" value="Peptidase_S54_rhomboid_dom"/>
</dbReference>
<keyword evidence="8" id="KW-0378">Hydrolase</keyword>
<accession>A0A6M1SVE5</accession>
<dbReference type="GO" id="GO:0016020">
    <property type="term" value="C:membrane"/>
    <property type="evidence" value="ECO:0007669"/>
    <property type="project" value="UniProtKB-SubCell"/>
</dbReference>
<name>A0A6M1SVE5_9BACT</name>
<feature type="transmembrane region" description="Helical" evidence="5">
    <location>
        <begin position="105"/>
        <end position="124"/>
    </location>
</feature>
<evidence type="ECO:0000259" key="6">
    <source>
        <dbReference type="Pfam" id="PF01694"/>
    </source>
</evidence>
<feature type="domain" description="DUF6576" evidence="7">
    <location>
        <begin position="254"/>
        <end position="288"/>
    </location>
</feature>
<dbReference type="Pfam" id="PF20216">
    <property type="entry name" value="DUF6576"/>
    <property type="match status" value="1"/>
</dbReference>
<dbReference type="SUPFAM" id="SSF144091">
    <property type="entry name" value="Rhomboid-like"/>
    <property type="match status" value="1"/>
</dbReference>